<comment type="similarity">
    <text evidence="15">Belongs to the protein kinase superfamily. Tyr protein kinase family.</text>
</comment>
<dbReference type="EMBL" id="KV944862">
    <property type="protein sequence ID" value="PIO25476.1"/>
    <property type="molecule type" value="Genomic_DNA"/>
</dbReference>
<dbReference type="InterPro" id="IPR050198">
    <property type="entry name" value="Non-receptor_tyrosine_kinases"/>
</dbReference>
<evidence type="ECO:0000256" key="17">
    <source>
        <dbReference type="SAM" id="MobiDB-lite"/>
    </source>
</evidence>
<dbReference type="FunFam" id="3.30.200.20:FF:000107">
    <property type="entry name" value="Putative activated CDC42 kinase 1"/>
    <property type="match status" value="1"/>
</dbReference>
<evidence type="ECO:0000256" key="6">
    <source>
        <dbReference type="ARBA" id="ARBA00022679"/>
    </source>
</evidence>
<keyword evidence="5" id="KW-0723">Serine/threonine-protein kinase</keyword>
<dbReference type="AlphaFoldDB" id="A0A2G9RC62"/>
<dbReference type="PROSITE" id="PS00107">
    <property type="entry name" value="PROTEIN_KINASE_ATP"/>
    <property type="match status" value="1"/>
</dbReference>
<evidence type="ECO:0000256" key="16">
    <source>
        <dbReference type="PROSITE-ProRule" id="PRU10141"/>
    </source>
</evidence>
<proteinExistence type="inferred from homology"/>
<evidence type="ECO:0000259" key="18">
    <source>
        <dbReference type="PROSITE" id="PS50011"/>
    </source>
</evidence>
<evidence type="ECO:0000256" key="4">
    <source>
        <dbReference type="ARBA" id="ARBA00022490"/>
    </source>
</evidence>
<dbReference type="InterPro" id="IPR001245">
    <property type="entry name" value="Ser-Thr/Tyr_kinase_cat_dom"/>
</dbReference>
<evidence type="ECO:0000256" key="7">
    <source>
        <dbReference type="ARBA" id="ARBA00022723"/>
    </source>
</evidence>
<feature type="region of interest" description="Disordered" evidence="17">
    <location>
        <begin position="460"/>
        <end position="487"/>
    </location>
</feature>
<dbReference type="SUPFAM" id="SSF56112">
    <property type="entry name" value="Protein kinase-like (PK-like)"/>
    <property type="match status" value="1"/>
</dbReference>
<keyword evidence="13" id="KW-0968">Cytoplasmic vesicle</keyword>
<keyword evidence="12" id="KW-0829">Tyrosine-protein kinase</keyword>
<dbReference type="PROSITE" id="PS50011">
    <property type="entry name" value="PROTEIN_KINASE_DOM"/>
    <property type="match status" value="1"/>
</dbReference>
<comment type="cofactor">
    <cofactor evidence="1">
        <name>Mg(2+)</name>
        <dbReference type="ChEBI" id="CHEBI:18420"/>
    </cofactor>
</comment>
<dbReference type="InterPro" id="IPR011009">
    <property type="entry name" value="Kinase-like_dom_sf"/>
</dbReference>
<dbReference type="PANTHER" id="PTHR24418">
    <property type="entry name" value="TYROSINE-PROTEIN KINASE"/>
    <property type="match status" value="1"/>
</dbReference>
<dbReference type="InterPro" id="IPR017441">
    <property type="entry name" value="Protein_kinase_ATP_BS"/>
</dbReference>
<dbReference type="GO" id="GO:0004713">
    <property type="term" value="F:protein tyrosine kinase activity"/>
    <property type="evidence" value="ECO:0007669"/>
    <property type="project" value="UniProtKB-KW"/>
</dbReference>
<reference evidence="20" key="1">
    <citation type="journal article" date="2017" name="Nat. Commun.">
        <title>The North American bullfrog draft genome provides insight into hormonal regulation of long noncoding RNA.</title>
        <authorList>
            <person name="Hammond S.A."/>
            <person name="Warren R.L."/>
            <person name="Vandervalk B.P."/>
            <person name="Kucuk E."/>
            <person name="Khan H."/>
            <person name="Gibb E.A."/>
            <person name="Pandoh P."/>
            <person name="Kirk H."/>
            <person name="Zhao Y."/>
            <person name="Jones M."/>
            <person name="Mungall A.J."/>
            <person name="Coope R."/>
            <person name="Pleasance S."/>
            <person name="Moore R.A."/>
            <person name="Holt R.A."/>
            <person name="Round J.M."/>
            <person name="Ohora S."/>
            <person name="Walle B.V."/>
            <person name="Veldhoen N."/>
            <person name="Helbing C.C."/>
            <person name="Birol I."/>
        </authorList>
    </citation>
    <scope>NUCLEOTIDE SEQUENCE [LARGE SCALE GENOMIC DNA]</scope>
</reference>
<protein>
    <recommendedName>
        <fullName evidence="18">Protein kinase domain-containing protein</fullName>
    </recommendedName>
</protein>
<keyword evidence="3" id="KW-0728">SH3 domain</keyword>
<dbReference type="OrthoDB" id="635774at2759"/>
<dbReference type="Gene3D" id="1.10.510.10">
    <property type="entry name" value="Transferase(Phosphotransferase) domain 1"/>
    <property type="match status" value="1"/>
</dbReference>
<evidence type="ECO:0000256" key="1">
    <source>
        <dbReference type="ARBA" id="ARBA00001946"/>
    </source>
</evidence>
<keyword evidence="7" id="KW-0479">Metal-binding</keyword>
<dbReference type="PROSITE" id="PS00109">
    <property type="entry name" value="PROTEIN_KINASE_TYR"/>
    <property type="match status" value="1"/>
</dbReference>
<evidence type="ECO:0000256" key="9">
    <source>
        <dbReference type="ARBA" id="ARBA00022777"/>
    </source>
</evidence>
<evidence type="ECO:0000313" key="20">
    <source>
        <dbReference type="Proteomes" id="UP000228934"/>
    </source>
</evidence>
<keyword evidence="20" id="KW-1185">Reference proteome</keyword>
<dbReference type="Gene3D" id="3.30.200.20">
    <property type="entry name" value="Phosphorylase Kinase, domain 1"/>
    <property type="match status" value="1"/>
</dbReference>
<feature type="binding site" evidence="16">
    <location>
        <position position="114"/>
    </location>
    <ligand>
        <name>ATP</name>
        <dbReference type="ChEBI" id="CHEBI:30616"/>
    </ligand>
</feature>
<evidence type="ECO:0000256" key="15">
    <source>
        <dbReference type="ARBA" id="ARBA00060742"/>
    </source>
</evidence>
<evidence type="ECO:0000256" key="3">
    <source>
        <dbReference type="ARBA" id="ARBA00022443"/>
    </source>
</evidence>
<dbReference type="PRINTS" id="PR00109">
    <property type="entry name" value="TYRKINASE"/>
</dbReference>
<dbReference type="Pfam" id="PF07714">
    <property type="entry name" value="PK_Tyr_Ser-Thr"/>
    <property type="match status" value="1"/>
</dbReference>
<dbReference type="GO" id="GO:0030136">
    <property type="term" value="C:clathrin-coated vesicle"/>
    <property type="evidence" value="ECO:0007669"/>
    <property type="project" value="UniProtKB-SubCell"/>
</dbReference>
<evidence type="ECO:0000256" key="14">
    <source>
        <dbReference type="ARBA" id="ARBA00047899"/>
    </source>
</evidence>
<evidence type="ECO:0000313" key="19">
    <source>
        <dbReference type="EMBL" id="PIO25476.1"/>
    </source>
</evidence>
<accession>A0A2G9RC62</accession>
<dbReference type="InterPro" id="IPR036028">
    <property type="entry name" value="SH3-like_dom_sf"/>
</dbReference>
<comment type="catalytic activity">
    <reaction evidence="14">
        <text>L-threonyl-[protein] + ATP = O-phospho-L-threonyl-[protein] + ADP + H(+)</text>
        <dbReference type="Rhea" id="RHEA:46608"/>
        <dbReference type="Rhea" id="RHEA-COMP:11060"/>
        <dbReference type="Rhea" id="RHEA-COMP:11605"/>
        <dbReference type="ChEBI" id="CHEBI:15378"/>
        <dbReference type="ChEBI" id="CHEBI:30013"/>
        <dbReference type="ChEBI" id="CHEBI:30616"/>
        <dbReference type="ChEBI" id="CHEBI:61977"/>
        <dbReference type="ChEBI" id="CHEBI:456216"/>
        <dbReference type="EC" id="2.7.11.1"/>
    </reaction>
</comment>
<evidence type="ECO:0000256" key="12">
    <source>
        <dbReference type="ARBA" id="ARBA00023137"/>
    </source>
</evidence>
<feature type="domain" description="Protein kinase" evidence="18">
    <location>
        <begin position="82"/>
        <end position="348"/>
    </location>
</feature>
<evidence type="ECO:0000256" key="13">
    <source>
        <dbReference type="ARBA" id="ARBA00023329"/>
    </source>
</evidence>
<dbReference type="InterPro" id="IPR008266">
    <property type="entry name" value="Tyr_kinase_AS"/>
</dbReference>
<keyword evidence="4" id="KW-0963">Cytoplasm</keyword>
<feature type="region of interest" description="Disordered" evidence="17">
    <location>
        <begin position="1"/>
        <end position="21"/>
    </location>
</feature>
<sequence length="655" mass="74030">MFAARRQDIPSPIKQDSMNTSPSFQTPTFVLHSTLSPFSTTPLSTSRSTSPIFSLPSPLPPASIPPATPGCYLKCLINDQDLNLLERLGGGCFGVVKKGEWRISNGRTVSVAVKTLRADANCDPEALQDFLQEVNAMYALEHPHLIRLYGVVLTQPMKMVTELAPLGSLLDHLHSFDGVYSLQLLWLYSMQIASGMRYLEMCKFIHRDLATRNVLVVSEKMVKIGDFGLTRTLAANDDHYTMSPHRKIPFAWCAPESLKFGKFSHSSDVWMFGVTMWEMFTYGQDPWLGLNGRQILAAIERDSERLECPEDCPLALYNVMMKCWAYIPKERPNFTSIIGLLQEAKPLEVRLLQEVNNSSCLPLDAGDVVTVIEVGFDSKLWRGQNKRTLKIGPFPAGVICSEDFNNACNSLHLPKSLEKLSLRNVDSQKDMRAKAKEDQRICGPRGAKLHRCRSRSLENIHDLKAKDKHHSQPSPKPCRPDMNCTTAPPRVLSARRLSDQPPRNLVENLIPPKTTFSKDRFLAVPTMHCPSQYLSSNKKDTFSSNPNLGPGEAPIVTQVTREFKSRRCSSKMTHSELLRKIREVEDQIHGVTPGKCHEALRYFGGDVMRAVQHLKVVHVYNMSQYNKEECRRILENFNWNLEVASSYVLRHRNPQ</sequence>
<evidence type="ECO:0000256" key="10">
    <source>
        <dbReference type="ARBA" id="ARBA00022840"/>
    </source>
</evidence>
<evidence type="ECO:0000256" key="5">
    <source>
        <dbReference type="ARBA" id="ARBA00022527"/>
    </source>
</evidence>
<keyword evidence="8 16" id="KW-0547">Nucleotide-binding</keyword>
<dbReference type="InterPro" id="IPR020635">
    <property type="entry name" value="Tyr_kinase_cat_dom"/>
</dbReference>
<keyword evidence="11" id="KW-0460">Magnesium</keyword>
<dbReference type="GO" id="GO:0005524">
    <property type="term" value="F:ATP binding"/>
    <property type="evidence" value="ECO:0007669"/>
    <property type="project" value="UniProtKB-UniRule"/>
</dbReference>
<evidence type="ECO:0000256" key="8">
    <source>
        <dbReference type="ARBA" id="ARBA00022741"/>
    </source>
</evidence>
<comment type="subcellular location">
    <subcellularLocation>
        <location evidence="2">Cytoplasmic vesicle</location>
        <location evidence="2">Clathrin-coated vesicle</location>
    </subcellularLocation>
</comment>
<dbReference type="InterPro" id="IPR000719">
    <property type="entry name" value="Prot_kinase_dom"/>
</dbReference>
<name>A0A2G9RC62_AQUCT</name>
<dbReference type="GO" id="GO:0046872">
    <property type="term" value="F:metal ion binding"/>
    <property type="evidence" value="ECO:0007669"/>
    <property type="project" value="UniProtKB-KW"/>
</dbReference>
<dbReference type="FunFam" id="1.10.510.10:FF:000080">
    <property type="entry name" value="Putative activated CDC42 kinase 1"/>
    <property type="match status" value="1"/>
</dbReference>
<dbReference type="SMART" id="SM00219">
    <property type="entry name" value="TyrKc"/>
    <property type="match status" value="1"/>
</dbReference>
<evidence type="ECO:0000256" key="2">
    <source>
        <dbReference type="ARBA" id="ARBA00004132"/>
    </source>
</evidence>
<keyword evidence="9" id="KW-0418">Kinase</keyword>
<dbReference type="GO" id="GO:0004674">
    <property type="term" value="F:protein serine/threonine kinase activity"/>
    <property type="evidence" value="ECO:0007669"/>
    <property type="project" value="UniProtKB-KW"/>
</dbReference>
<keyword evidence="6" id="KW-0808">Transferase</keyword>
<dbReference type="SUPFAM" id="SSF50044">
    <property type="entry name" value="SH3-domain"/>
    <property type="match status" value="1"/>
</dbReference>
<dbReference type="Proteomes" id="UP000228934">
    <property type="component" value="Unassembled WGS sequence"/>
</dbReference>
<organism evidence="19 20">
    <name type="scientific">Aquarana catesbeiana</name>
    <name type="common">American bullfrog</name>
    <name type="synonym">Rana catesbeiana</name>
    <dbReference type="NCBI Taxonomy" id="8400"/>
    <lineage>
        <taxon>Eukaryota</taxon>
        <taxon>Metazoa</taxon>
        <taxon>Chordata</taxon>
        <taxon>Craniata</taxon>
        <taxon>Vertebrata</taxon>
        <taxon>Euteleostomi</taxon>
        <taxon>Amphibia</taxon>
        <taxon>Batrachia</taxon>
        <taxon>Anura</taxon>
        <taxon>Neobatrachia</taxon>
        <taxon>Ranoidea</taxon>
        <taxon>Ranidae</taxon>
        <taxon>Aquarana</taxon>
    </lineage>
</organism>
<keyword evidence="10 16" id="KW-0067">ATP-binding</keyword>
<gene>
    <name evidence="19" type="ORF">AB205_0140300</name>
</gene>
<evidence type="ECO:0000256" key="11">
    <source>
        <dbReference type="ARBA" id="ARBA00022842"/>
    </source>
</evidence>